<dbReference type="OrthoDB" id="5239630at2759"/>
<organism evidence="2 3">
    <name type="scientific">Gnomoniopsis smithogilvyi</name>
    <dbReference type="NCBI Taxonomy" id="1191159"/>
    <lineage>
        <taxon>Eukaryota</taxon>
        <taxon>Fungi</taxon>
        <taxon>Dikarya</taxon>
        <taxon>Ascomycota</taxon>
        <taxon>Pezizomycotina</taxon>
        <taxon>Sordariomycetes</taxon>
        <taxon>Sordariomycetidae</taxon>
        <taxon>Diaporthales</taxon>
        <taxon>Gnomoniaceae</taxon>
        <taxon>Gnomoniopsis</taxon>
    </lineage>
</organism>
<feature type="compositionally biased region" description="Basic residues" evidence="1">
    <location>
        <begin position="18"/>
        <end position="37"/>
    </location>
</feature>
<evidence type="ECO:0000256" key="1">
    <source>
        <dbReference type="SAM" id="MobiDB-lite"/>
    </source>
</evidence>
<feature type="compositionally biased region" description="Basic and acidic residues" evidence="1">
    <location>
        <begin position="63"/>
        <end position="76"/>
    </location>
</feature>
<reference evidence="2" key="1">
    <citation type="submission" date="2022-10" db="EMBL/GenBank/DDBJ databases">
        <title>Tapping the CABI collections for fungal endophytes: first genome assemblies for Collariella, Neodidymelliopsis, Ascochyta clinopodiicola, Didymella pomorum, Didymosphaeria variabile, Neocosmospora piperis and Neocucurbitaria cava.</title>
        <authorList>
            <person name="Hill R."/>
        </authorList>
    </citation>
    <scope>NUCLEOTIDE SEQUENCE</scope>
    <source>
        <strain evidence="2">IMI 355082</strain>
    </source>
</reference>
<name>A0A9W9D253_9PEZI</name>
<dbReference type="EMBL" id="JAPEVB010000001">
    <property type="protein sequence ID" value="KAJ4396606.1"/>
    <property type="molecule type" value="Genomic_DNA"/>
</dbReference>
<sequence length="83" mass="8887">MAQGEIKQKAKPAASKAKPSKGSKVKKPKASAKADKLRKKYTAGMVGKTEKLLGERVGHLELIGKGKKAPKDEKRKGGSRKFG</sequence>
<dbReference type="AlphaFoldDB" id="A0A9W9D253"/>
<gene>
    <name evidence="2" type="ORF">N0V93_000827</name>
</gene>
<accession>A0A9W9D253</accession>
<evidence type="ECO:0000313" key="3">
    <source>
        <dbReference type="Proteomes" id="UP001140453"/>
    </source>
</evidence>
<dbReference type="Pfam" id="PF09495">
    <property type="entry name" value="DUF2462"/>
    <property type="match status" value="1"/>
</dbReference>
<dbReference type="Proteomes" id="UP001140453">
    <property type="component" value="Unassembled WGS sequence"/>
</dbReference>
<proteinExistence type="predicted"/>
<protein>
    <submittedName>
        <fullName evidence="2">Uncharacterized protein</fullName>
    </submittedName>
</protein>
<comment type="caution">
    <text evidence="2">The sequence shown here is derived from an EMBL/GenBank/DDBJ whole genome shotgun (WGS) entry which is preliminary data.</text>
</comment>
<feature type="region of interest" description="Disordered" evidence="1">
    <location>
        <begin position="1"/>
        <end position="37"/>
    </location>
</feature>
<keyword evidence="3" id="KW-1185">Reference proteome</keyword>
<evidence type="ECO:0000313" key="2">
    <source>
        <dbReference type="EMBL" id="KAJ4396606.1"/>
    </source>
</evidence>
<dbReference type="InterPro" id="IPR019034">
    <property type="entry name" value="UPF0390"/>
</dbReference>
<feature type="region of interest" description="Disordered" evidence="1">
    <location>
        <begin position="63"/>
        <end position="83"/>
    </location>
</feature>